<evidence type="ECO:0000256" key="1">
    <source>
        <dbReference type="SAM" id="MobiDB-lite"/>
    </source>
</evidence>
<dbReference type="EMBL" id="DS999411">
    <property type="protein sequence ID" value="EED35091.1"/>
    <property type="molecule type" value="Genomic_DNA"/>
</dbReference>
<dbReference type="PANTHER" id="PTHR44329">
    <property type="entry name" value="SERINE/THREONINE-PROTEIN KINASE TNNI3K-RELATED"/>
    <property type="match status" value="1"/>
</dbReference>
<keyword evidence="3" id="KW-0723">Serine/threonine-protein kinase</keyword>
<dbReference type="STRING" id="565045.NOR51B_1034"/>
<dbReference type="eggNOG" id="COG0515">
    <property type="taxonomic scope" value="Bacteria"/>
</dbReference>
<dbReference type="InterPro" id="IPR011009">
    <property type="entry name" value="Kinase-like_dom_sf"/>
</dbReference>
<dbReference type="InterPro" id="IPR051681">
    <property type="entry name" value="Ser/Thr_Kinases-Pseudokinases"/>
</dbReference>
<dbReference type="HOGENOM" id="CLU_596906_0_0_6"/>
<evidence type="ECO:0000313" key="3">
    <source>
        <dbReference type="EMBL" id="EED35091.1"/>
    </source>
</evidence>
<dbReference type="RefSeq" id="WP_009019838.1">
    <property type="nucleotide sequence ID" value="NZ_DS999411.1"/>
</dbReference>
<protein>
    <submittedName>
        <fullName evidence="3">Putative serine/threonine protein kinase</fullName>
        <ecNumber evidence="3">2.7.10.2</ecNumber>
    </submittedName>
</protein>
<dbReference type="PROSITE" id="PS00109">
    <property type="entry name" value="PROTEIN_KINASE_TYR"/>
    <property type="match status" value="1"/>
</dbReference>
<dbReference type="InterPro" id="IPR000719">
    <property type="entry name" value="Prot_kinase_dom"/>
</dbReference>
<reference evidence="4" key="1">
    <citation type="journal article" date="2013" name="BMC Microbiol.">
        <title>Taxonomy and evolution of bacteriochlorophyll a-containing members of the OM60/NOR5 clade of marine gammaproteobacteria: description of Luminiphilus syltensis gen. nov., sp. nov., reclassification of Haliea rubra as Pseudohaliea rubra gen. nov., comb. nov., and emendation of Chromatocurvus halotolerans.</title>
        <authorList>
            <person name="Spring S."/>
            <person name="Riedel T."/>
            <person name="Sproer C."/>
            <person name="Yan S."/>
            <person name="Harder J."/>
            <person name="Fuchs B.M."/>
        </authorList>
    </citation>
    <scope>NUCLEOTIDE SEQUENCE [LARGE SCALE GENOMIC DNA]</scope>
    <source>
        <strain evidence="4">NOR51-B</strain>
    </source>
</reference>
<keyword evidence="3" id="KW-0418">Kinase</keyword>
<dbReference type="Pfam" id="PF00069">
    <property type="entry name" value="Pkinase"/>
    <property type="match status" value="1"/>
</dbReference>
<keyword evidence="4" id="KW-1185">Reference proteome</keyword>
<feature type="domain" description="Protein kinase" evidence="2">
    <location>
        <begin position="16"/>
        <end position="257"/>
    </location>
</feature>
<dbReference type="GO" id="GO:0004715">
    <property type="term" value="F:non-membrane spanning protein tyrosine kinase activity"/>
    <property type="evidence" value="ECO:0007669"/>
    <property type="project" value="UniProtKB-EC"/>
</dbReference>
<feature type="region of interest" description="Disordered" evidence="1">
    <location>
        <begin position="288"/>
        <end position="315"/>
    </location>
</feature>
<proteinExistence type="predicted"/>
<dbReference type="AlphaFoldDB" id="B8KQN7"/>
<name>B8KQN7_9GAMM</name>
<evidence type="ECO:0000313" key="4">
    <source>
        <dbReference type="Proteomes" id="UP000004699"/>
    </source>
</evidence>
<dbReference type="SUPFAM" id="SSF56112">
    <property type="entry name" value="Protein kinase-like (PK-like)"/>
    <property type="match status" value="1"/>
</dbReference>
<dbReference type="GO" id="GO:0004674">
    <property type="term" value="F:protein serine/threonine kinase activity"/>
    <property type="evidence" value="ECO:0007669"/>
    <property type="project" value="UniProtKB-KW"/>
</dbReference>
<accession>B8KQN7</accession>
<dbReference type="PANTHER" id="PTHR44329:SF289">
    <property type="entry name" value="SERINE_THREONINE-PROTEIN KINASE VIK"/>
    <property type="match status" value="1"/>
</dbReference>
<organism evidence="3 4">
    <name type="scientific">Luminiphilus syltensis NOR5-1B</name>
    <dbReference type="NCBI Taxonomy" id="565045"/>
    <lineage>
        <taxon>Bacteria</taxon>
        <taxon>Pseudomonadati</taxon>
        <taxon>Pseudomonadota</taxon>
        <taxon>Gammaproteobacteria</taxon>
        <taxon>Cellvibrionales</taxon>
        <taxon>Halieaceae</taxon>
        <taxon>Luminiphilus</taxon>
    </lineage>
</organism>
<keyword evidence="3" id="KW-0808">Transferase</keyword>
<dbReference type="EC" id="2.7.10.2" evidence="3"/>
<dbReference type="SMART" id="SM00220">
    <property type="entry name" value="S_TKc"/>
    <property type="match status" value="1"/>
</dbReference>
<dbReference type="Gene3D" id="3.30.200.20">
    <property type="entry name" value="Phosphorylase Kinase, domain 1"/>
    <property type="match status" value="1"/>
</dbReference>
<dbReference type="Proteomes" id="UP000004699">
    <property type="component" value="Unassembled WGS sequence"/>
</dbReference>
<evidence type="ECO:0000259" key="2">
    <source>
        <dbReference type="PROSITE" id="PS50011"/>
    </source>
</evidence>
<dbReference type="Gene3D" id="1.10.510.10">
    <property type="entry name" value="Transferase(Phosphotransferase) domain 1"/>
    <property type="match status" value="1"/>
</dbReference>
<dbReference type="PROSITE" id="PS50011">
    <property type="entry name" value="PROTEIN_KINASE_DOM"/>
    <property type="match status" value="1"/>
</dbReference>
<dbReference type="InterPro" id="IPR008266">
    <property type="entry name" value="Tyr_kinase_AS"/>
</dbReference>
<sequence length="458" mass="49488">MIPKRFSRSFRLPRPYKAVARLGSGGEGECWRAYDPLLERDVVAKCYSSGGIARDQPVLMQSLSLLAQINSPLVPTVHAVVVRRRAVWVISRFVEGQSLVDRGGLPVERQLDWVIELLRQLDALHMEGLLHGDLAPGNVVIDTNGGAQLIDFGLITPLGKPVMGAGTEGFQAPEHRARQLAEPSMDVFALGALIIWMISGDPPKVLGRFGGALVTHIPSPPLDLDVAHRRLWRSAEAMVTPNPSQRPSLSRIEQTLLAVGKTGAIPVAPGRSPGSTQSLAPGIPAAGIGTPGSTQNPATAKKFAGSEPSRAPAEGKFDAPVGGLGRWARWHHRLWLLLPALAVAGFMAVESLQRSVFITVADWQIAERGLSAPLITEETLLQMATTAAQAHWRVDSDGRDEQLALSLTCDRSSCQLSAEHRGYGPVHWHQSTVDQETSAMLWTAAITDLMDTASRHER</sequence>
<dbReference type="GO" id="GO:0005524">
    <property type="term" value="F:ATP binding"/>
    <property type="evidence" value="ECO:0007669"/>
    <property type="project" value="InterPro"/>
</dbReference>
<gene>
    <name evidence="3" type="ORF">NOR51B_1034</name>
</gene>